<keyword evidence="4 7" id="KW-0812">Transmembrane</keyword>
<dbReference type="PANTHER" id="PTHR30221:SF1">
    <property type="entry name" value="SMALL-CONDUCTANCE MECHANOSENSITIVE CHANNEL"/>
    <property type="match status" value="1"/>
</dbReference>
<dbReference type="AlphaFoldDB" id="A0A5J4J175"/>
<keyword evidence="5 7" id="KW-1133">Transmembrane helix</keyword>
<gene>
    <name evidence="11" type="ORF">ULMA_16890</name>
</gene>
<keyword evidence="12" id="KW-1185">Reference proteome</keyword>
<evidence type="ECO:0000259" key="9">
    <source>
        <dbReference type="Pfam" id="PF21082"/>
    </source>
</evidence>
<dbReference type="InterPro" id="IPR045275">
    <property type="entry name" value="MscS_archaea/bacteria_type"/>
</dbReference>
<dbReference type="RefSeq" id="WP_151673993.1">
    <property type="nucleotide sequence ID" value="NZ_BKCG01000003.1"/>
</dbReference>
<dbReference type="GO" id="GO:0008381">
    <property type="term" value="F:mechanosensitive monoatomic ion channel activity"/>
    <property type="evidence" value="ECO:0007669"/>
    <property type="project" value="InterPro"/>
</dbReference>
<evidence type="ECO:0000256" key="5">
    <source>
        <dbReference type="ARBA" id="ARBA00022989"/>
    </source>
</evidence>
<dbReference type="InterPro" id="IPR049278">
    <property type="entry name" value="MS_channel_C"/>
</dbReference>
<feature type="transmembrane region" description="Helical" evidence="7">
    <location>
        <begin position="117"/>
        <end position="136"/>
    </location>
</feature>
<dbReference type="GO" id="GO:0005886">
    <property type="term" value="C:plasma membrane"/>
    <property type="evidence" value="ECO:0007669"/>
    <property type="project" value="UniProtKB-SubCell"/>
</dbReference>
<evidence type="ECO:0000256" key="6">
    <source>
        <dbReference type="ARBA" id="ARBA00023136"/>
    </source>
</evidence>
<feature type="domain" description="Mechanosensitive ion channel transmembrane helices 2/3" evidence="10">
    <location>
        <begin position="95"/>
        <end position="137"/>
    </location>
</feature>
<evidence type="ECO:0000256" key="2">
    <source>
        <dbReference type="ARBA" id="ARBA00008017"/>
    </source>
</evidence>
<sequence>MLQNTPKQTTNTVENIADGTEKLASKISATDAVSSLWDKLDGWVDSFILKLPNMAVAILVMILFYFLAKGLSKVVKRLILRKVKEQSIKDIIGQIVFAVILVIGFFVALGVMDLDKVLTSVLAGAGVVGLAIGLALQGTLSNTVSGFILSFLPKISIGDWIESNDEKGFVTEINLRNVTIKRPDNNFTVIPNSTFVDNPFTNYSLTKRSRIIVACGVGYESDLQMVEDLVVKIIGDQFKQEAGEEIEFFFQEFGDSSINFIVRFWADAKNGKDAHILKHNAIKTIKKHFDANDVNIPFPIRTMDFGKNKLQIVSSEGTTSK</sequence>
<keyword evidence="6 7" id="KW-0472">Membrane</keyword>
<evidence type="ECO:0000256" key="3">
    <source>
        <dbReference type="ARBA" id="ARBA00022475"/>
    </source>
</evidence>
<dbReference type="Gene3D" id="2.30.30.60">
    <property type="match status" value="1"/>
</dbReference>
<protein>
    <submittedName>
        <fullName evidence="11">Mechanosensitive ion channel protein</fullName>
    </submittedName>
</protein>
<reference evidence="11 12" key="1">
    <citation type="submission" date="2019-08" db="EMBL/GenBank/DDBJ databases">
        <title>Draft genome sequence of Ulvibacter marinus type strain NBRC 109484.</title>
        <authorList>
            <person name="Kawano K."/>
            <person name="Ushijima N."/>
            <person name="Kihara M."/>
            <person name="Itoh H."/>
        </authorList>
    </citation>
    <scope>NUCLEOTIDE SEQUENCE [LARGE SCALE GENOMIC DNA]</scope>
    <source>
        <strain evidence="11 12">NBRC 109484</strain>
    </source>
</reference>
<evidence type="ECO:0000259" key="10">
    <source>
        <dbReference type="Pfam" id="PF21088"/>
    </source>
</evidence>
<dbReference type="InterPro" id="IPR006685">
    <property type="entry name" value="MscS_channel_2nd"/>
</dbReference>
<dbReference type="SUPFAM" id="SSF82861">
    <property type="entry name" value="Mechanosensitive channel protein MscS (YggB), transmembrane region"/>
    <property type="match status" value="1"/>
</dbReference>
<dbReference type="InterPro" id="IPR008910">
    <property type="entry name" value="MSC_TM_helix"/>
</dbReference>
<dbReference type="Pfam" id="PF21088">
    <property type="entry name" value="MS_channel_1st"/>
    <property type="match status" value="1"/>
</dbReference>
<feature type="domain" description="Mechanosensitive ion channel MscS C-terminal" evidence="9">
    <location>
        <begin position="213"/>
        <end position="296"/>
    </location>
</feature>
<dbReference type="InterPro" id="IPR010920">
    <property type="entry name" value="LSM_dom_sf"/>
</dbReference>
<feature type="domain" description="Mechanosensitive ion channel MscS" evidence="8">
    <location>
        <begin position="139"/>
        <end position="204"/>
    </location>
</feature>
<comment type="subcellular location">
    <subcellularLocation>
        <location evidence="1">Cell membrane</location>
        <topology evidence="1">Multi-pass membrane protein</topology>
    </subcellularLocation>
</comment>
<feature type="transmembrane region" description="Helical" evidence="7">
    <location>
        <begin position="91"/>
        <end position="111"/>
    </location>
</feature>
<evidence type="ECO:0000256" key="7">
    <source>
        <dbReference type="SAM" id="Phobius"/>
    </source>
</evidence>
<dbReference type="InterPro" id="IPR011066">
    <property type="entry name" value="MscS_channel_C_sf"/>
</dbReference>
<dbReference type="InterPro" id="IPR049142">
    <property type="entry name" value="MS_channel_1st"/>
</dbReference>
<dbReference type="SUPFAM" id="SSF82689">
    <property type="entry name" value="Mechanosensitive channel protein MscS (YggB), C-terminal domain"/>
    <property type="match status" value="1"/>
</dbReference>
<evidence type="ECO:0000256" key="1">
    <source>
        <dbReference type="ARBA" id="ARBA00004651"/>
    </source>
</evidence>
<feature type="transmembrane region" description="Helical" evidence="7">
    <location>
        <begin position="47"/>
        <end position="68"/>
    </location>
</feature>
<organism evidence="11 12">
    <name type="scientific">Patiriisocius marinus</name>
    <dbReference type="NCBI Taxonomy" id="1397112"/>
    <lineage>
        <taxon>Bacteria</taxon>
        <taxon>Pseudomonadati</taxon>
        <taxon>Bacteroidota</taxon>
        <taxon>Flavobacteriia</taxon>
        <taxon>Flavobacteriales</taxon>
        <taxon>Flavobacteriaceae</taxon>
        <taxon>Patiriisocius</taxon>
    </lineage>
</organism>
<dbReference type="SUPFAM" id="SSF50182">
    <property type="entry name" value="Sm-like ribonucleoproteins"/>
    <property type="match status" value="1"/>
</dbReference>
<comment type="similarity">
    <text evidence="2">Belongs to the MscS (TC 1.A.23) family.</text>
</comment>
<dbReference type="Pfam" id="PF00924">
    <property type="entry name" value="MS_channel_2nd"/>
    <property type="match status" value="1"/>
</dbReference>
<dbReference type="Pfam" id="PF05552">
    <property type="entry name" value="MS_channel_1st_1"/>
    <property type="match status" value="1"/>
</dbReference>
<evidence type="ECO:0000313" key="11">
    <source>
        <dbReference type="EMBL" id="GER59581.1"/>
    </source>
</evidence>
<proteinExistence type="inferred from homology"/>
<name>A0A5J4J175_9FLAO</name>
<evidence type="ECO:0000259" key="8">
    <source>
        <dbReference type="Pfam" id="PF00924"/>
    </source>
</evidence>
<accession>A0A5J4J175</accession>
<dbReference type="Gene3D" id="1.10.287.1260">
    <property type="match status" value="1"/>
</dbReference>
<dbReference type="Gene3D" id="3.30.70.100">
    <property type="match status" value="1"/>
</dbReference>
<dbReference type="OrthoDB" id="1522493at2"/>
<comment type="caution">
    <text evidence="11">The sequence shown here is derived from an EMBL/GenBank/DDBJ whole genome shotgun (WGS) entry which is preliminary data.</text>
</comment>
<evidence type="ECO:0000256" key="4">
    <source>
        <dbReference type="ARBA" id="ARBA00022692"/>
    </source>
</evidence>
<dbReference type="PANTHER" id="PTHR30221">
    <property type="entry name" value="SMALL-CONDUCTANCE MECHANOSENSITIVE CHANNEL"/>
    <property type="match status" value="1"/>
</dbReference>
<dbReference type="InterPro" id="IPR023408">
    <property type="entry name" value="MscS_beta-dom_sf"/>
</dbReference>
<dbReference type="Proteomes" id="UP000326509">
    <property type="component" value="Unassembled WGS sequence"/>
</dbReference>
<keyword evidence="3" id="KW-1003">Cell membrane</keyword>
<dbReference type="InterPro" id="IPR011014">
    <property type="entry name" value="MscS_channel_TM-2"/>
</dbReference>
<dbReference type="Pfam" id="PF21082">
    <property type="entry name" value="MS_channel_3rd"/>
    <property type="match status" value="1"/>
</dbReference>
<evidence type="ECO:0000313" key="12">
    <source>
        <dbReference type="Proteomes" id="UP000326509"/>
    </source>
</evidence>
<dbReference type="EMBL" id="BKCG01000003">
    <property type="protein sequence ID" value="GER59581.1"/>
    <property type="molecule type" value="Genomic_DNA"/>
</dbReference>